<feature type="transmembrane region" description="Helical" evidence="4">
    <location>
        <begin position="133"/>
        <end position="152"/>
    </location>
</feature>
<feature type="transmembrane region" description="Helical" evidence="4">
    <location>
        <begin position="221"/>
        <end position="243"/>
    </location>
</feature>
<dbReference type="EMBL" id="CP014671">
    <property type="protein sequence ID" value="ANX05339.1"/>
    <property type="molecule type" value="Genomic_DNA"/>
</dbReference>
<dbReference type="KEGG" id="gbi:PG2T_14865"/>
<keyword evidence="4" id="KW-0472">Membrane</keyword>
<feature type="transmembrane region" description="Helical" evidence="4">
    <location>
        <begin position="320"/>
        <end position="338"/>
    </location>
</feature>
<dbReference type="Gene3D" id="1.25.40.10">
    <property type="entry name" value="Tetratricopeptide repeat domain"/>
    <property type="match status" value="2"/>
</dbReference>
<keyword evidence="4" id="KW-1133">Transmembrane helix</keyword>
<evidence type="ECO:0008006" key="7">
    <source>
        <dbReference type="Google" id="ProtNLM"/>
    </source>
</evidence>
<accession>A0A1B1YX51</accession>
<reference evidence="6" key="1">
    <citation type="submission" date="2016-03" db="EMBL/GenBank/DDBJ databases">
        <title>Complete genome sequence of Solimmundus cernigliae, representing a novel lineage of polycyclic aromatic hydrocarbon degraders within the Gammaproteobacteria.</title>
        <authorList>
            <person name="Singleton D.R."/>
            <person name="Dickey A.N."/>
            <person name="Scholl E.H."/>
            <person name="Wright F.A."/>
            <person name="Aitken M.D."/>
        </authorList>
    </citation>
    <scope>NUCLEOTIDE SEQUENCE [LARGE SCALE GENOMIC DNA]</scope>
    <source>
        <strain evidence="6">TR3.2</strain>
    </source>
</reference>
<feature type="transmembrane region" description="Helical" evidence="4">
    <location>
        <begin position="12"/>
        <end position="30"/>
    </location>
</feature>
<dbReference type="AlphaFoldDB" id="A0A1B1YX51"/>
<evidence type="ECO:0000313" key="5">
    <source>
        <dbReference type="EMBL" id="ANX05339.1"/>
    </source>
</evidence>
<organism evidence="5 6">
    <name type="scientific">Immundisolibacter cernigliae</name>
    <dbReference type="NCBI Taxonomy" id="1810504"/>
    <lineage>
        <taxon>Bacteria</taxon>
        <taxon>Pseudomonadati</taxon>
        <taxon>Pseudomonadota</taxon>
        <taxon>Gammaproteobacteria</taxon>
        <taxon>Immundisolibacterales</taxon>
        <taxon>Immundisolibacteraceae</taxon>
        <taxon>Immundisolibacter</taxon>
    </lineage>
</organism>
<dbReference type="PANTHER" id="PTHR44227:SF3">
    <property type="entry name" value="PROTEIN O-MANNOSYL-TRANSFERASE TMTC4"/>
    <property type="match status" value="1"/>
</dbReference>
<evidence type="ECO:0000256" key="1">
    <source>
        <dbReference type="ARBA" id="ARBA00022737"/>
    </source>
</evidence>
<dbReference type="InterPro" id="IPR019734">
    <property type="entry name" value="TPR_rpt"/>
</dbReference>
<proteinExistence type="predicted"/>
<feature type="transmembrane region" description="Helical" evidence="4">
    <location>
        <begin position="281"/>
        <end position="300"/>
    </location>
</feature>
<evidence type="ECO:0000256" key="2">
    <source>
        <dbReference type="ARBA" id="ARBA00022803"/>
    </source>
</evidence>
<keyword evidence="2 3" id="KW-0802">TPR repeat</keyword>
<evidence type="ECO:0000313" key="6">
    <source>
        <dbReference type="Proteomes" id="UP000092952"/>
    </source>
</evidence>
<evidence type="ECO:0000256" key="3">
    <source>
        <dbReference type="PROSITE-ProRule" id="PRU00339"/>
    </source>
</evidence>
<dbReference type="SMART" id="SM00028">
    <property type="entry name" value="TPR"/>
    <property type="match status" value="2"/>
</dbReference>
<gene>
    <name evidence="5" type="ORF">PG2T_14865</name>
</gene>
<feature type="transmembrane region" description="Helical" evidence="4">
    <location>
        <begin position="350"/>
        <end position="372"/>
    </location>
</feature>
<evidence type="ECO:0000256" key="4">
    <source>
        <dbReference type="SAM" id="Phobius"/>
    </source>
</evidence>
<dbReference type="SUPFAM" id="SSF48452">
    <property type="entry name" value="TPR-like"/>
    <property type="match status" value="1"/>
</dbReference>
<name>A0A1B1YX51_9GAMM</name>
<feature type="transmembrane region" description="Helical" evidence="4">
    <location>
        <begin position="378"/>
        <end position="396"/>
    </location>
</feature>
<feature type="repeat" description="TPR" evidence="3">
    <location>
        <begin position="586"/>
        <end position="619"/>
    </location>
</feature>
<dbReference type="Pfam" id="PF14559">
    <property type="entry name" value="TPR_19"/>
    <property type="match status" value="1"/>
</dbReference>
<dbReference type="Proteomes" id="UP000092952">
    <property type="component" value="Chromosome"/>
</dbReference>
<feature type="transmembrane region" description="Helical" evidence="4">
    <location>
        <begin position="432"/>
        <end position="453"/>
    </location>
</feature>
<dbReference type="PROSITE" id="PS50005">
    <property type="entry name" value="TPR"/>
    <property type="match status" value="1"/>
</dbReference>
<protein>
    <recommendedName>
        <fullName evidence="7">Pilus assembly protein PilF</fullName>
    </recommendedName>
</protein>
<dbReference type="PANTHER" id="PTHR44227">
    <property type="match status" value="1"/>
</dbReference>
<dbReference type="InterPro" id="IPR052346">
    <property type="entry name" value="O-mannosyl-transferase_TMTC"/>
</dbReference>
<feature type="transmembrane region" description="Helical" evidence="4">
    <location>
        <begin position="408"/>
        <end position="426"/>
    </location>
</feature>
<keyword evidence="6" id="KW-1185">Reference proteome</keyword>
<keyword evidence="4" id="KW-0812">Transmembrane</keyword>
<feature type="transmembrane region" description="Helical" evidence="4">
    <location>
        <begin position="102"/>
        <end position="121"/>
    </location>
</feature>
<dbReference type="InParanoid" id="A0A1B1YX51"/>
<dbReference type="STRING" id="1810504.PG2T_14865"/>
<sequence>MAIGPDPPMTREPLAPALAGLLLLLGLVYWPGLSGPWLFDDFSNIHGNAFLRVTALDWQSLGAAAGSLEAGPLGRPLAYFSFALNHYLHGDASPYAWKATNLAIHGVNALLMAALLMTVLLRLAQRGALPARMVPGAALALAALWALHPIQISSVLYVVQRMTSLSGTFTLAALLCWLQARERIFVGAGHARDRDAVPGHDDAHLPAAAVAGMARSYSIGVAGWLAPLGWLLAGVAFALLGAFTKETAVLLPLYALALDRVLYPDAPYWQRWLRLPAGLRLALLVAALAVVFGLAAWHYAPGYAGRPFTLTERVLTQARVLWFYIGLVALPRINAFGLHHDDIAISSGLLAPWTTLPAVLGLAGLALLGWRYLDRRPLVGLGLLWFLAGHVLESTVVPLEIAHEHRNYLPLLGLLLAGAGVLLPVVEHWQRRATVALLGTLGAVLAGTTALRADQWGNELGMSRYEVRHHPNSAQARNNLAADLVWRGHYAEAREQLEAAIELAPWEVGYPMNLVGAYRVDKLEPPDALATEILRRIREEPLSAFGSSTLHRYSECLGQGCRYLLADVVGWLEAYRDSGRPTFDRSYIEYLLGIGYREQGRIQDALNAFQRAHDLDPKYLHPLFAQANILLSLRQWDTAALVLDSIRAANEDAYQRLDRQIAELDAAIAKGRGGN</sequence>
<dbReference type="InterPro" id="IPR011990">
    <property type="entry name" value="TPR-like_helical_dom_sf"/>
</dbReference>
<keyword evidence="1" id="KW-0677">Repeat</keyword>